<dbReference type="PROSITE" id="PS50975">
    <property type="entry name" value="ATP_GRASP"/>
    <property type="match status" value="1"/>
</dbReference>
<accession>A0A496PMF7</accession>
<comment type="caution">
    <text evidence="4">The sequence shown here is derived from an EMBL/GenBank/DDBJ whole genome shotgun (WGS) entry which is preliminary data.</text>
</comment>
<keyword evidence="5" id="KW-1185">Reference proteome</keyword>
<dbReference type="InterPro" id="IPR011761">
    <property type="entry name" value="ATP-grasp"/>
</dbReference>
<protein>
    <submittedName>
        <fullName evidence="4">GNAT family N-acetyltransferase</fullName>
    </submittedName>
</protein>
<proteinExistence type="predicted"/>
<keyword evidence="4" id="KW-0808">Transferase</keyword>
<dbReference type="PANTHER" id="PTHR42793">
    <property type="entry name" value="COA BINDING DOMAIN CONTAINING PROTEIN"/>
    <property type="match status" value="1"/>
</dbReference>
<dbReference type="InterPro" id="IPR013815">
    <property type="entry name" value="ATP_grasp_subdomain_1"/>
</dbReference>
<dbReference type="GO" id="GO:0016747">
    <property type="term" value="F:acyltransferase activity, transferring groups other than amino-acyl groups"/>
    <property type="evidence" value="ECO:0007669"/>
    <property type="project" value="InterPro"/>
</dbReference>
<reference evidence="4 5" key="1">
    <citation type="submission" date="2018-07" db="EMBL/GenBank/DDBJ databases">
        <title>Arthrobacter sp. nov., isolated from raw cow's milk with high bacterial count.</title>
        <authorList>
            <person name="Hahne J."/>
            <person name="Isele D."/>
            <person name="Lipski A."/>
        </authorList>
    </citation>
    <scope>NUCLEOTIDE SEQUENCE [LARGE SCALE GENOMIC DNA]</scope>
    <source>
        <strain evidence="4 5">JZ R-183</strain>
    </source>
</reference>
<evidence type="ECO:0000256" key="1">
    <source>
        <dbReference type="PROSITE-ProRule" id="PRU00409"/>
    </source>
</evidence>
<dbReference type="InterPro" id="IPR016102">
    <property type="entry name" value="Succinyl-CoA_synth-like"/>
</dbReference>
<dbReference type="SUPFAM" id="SSF51735">
    <property type="entry name" value="NAD(P)-binding Rossmann-fold domains"/>
    <property type="match status" value="1"/>
</dbReference>
<evidence type="ECO:0000259" key="3">
    <source>
        <dbReference type="PROSITE" id="PS51186"/>
    </source>
</evidence>
<keyword evidence="1" id="KW-0067">ATP-binding</keyword>
<dbReference type="SUPFAM" id="SSF55729">
    <property type="entry name" value="Acyl-CoA N-acyltransferases (Nat)"/>
    <property type="match status" value="1"/>
</dbReference>
<dbReference type="SMART" id="SM00881">
    <property type="entry name" value="CoA_binding"/>
    <property type="match status" value="1"/>
</dbReference>
<dbReference type="InterPro" id="IPR032875">
    <property type="entry name" value="Succ_CoA_lig_flav_dom"/>
</dbReference>
<organism evidence="4 5">
    <name type="scientific">Galactobacter caseinivorans</name>
    <dbReference type="NCBI Taxonomy" id="2676123"/>
    <lineage>
        <taxon>Bacteria</taxon>
        <taxon>Bacillati</taxon>
        <taxon>Actinomycetota</taxon>
        <taxon>Actinomycetes</taxon>
        <taxon>Micrococcales</taxon>
        <taxon>Micrococcaceae</taxon>
        <taxon>Galactobacter</taxon>
    </lineage>
</organism>
<dbReference type="Gene3D" id="3.40.50.720">
    <property type="entry name" value="NAD(P)-binding Rossmann-like Domain"/>
    <property type="match status" value="1"/>
</dbReference>
<sequence length="889" mass="95155">MASPRQPGAYPTQWEADVVLRDGSTAHVRPIRPTDADATQRMHTAQSERSIYLRYFTYKSELTPSELKRFTQVDHQDRVALVIMRGEDIIAIGRFDRLSNPVEAEVAFNVRDSYQGKGLGSILLEHLTAAGREVGIERFSAEVLPENRQMLTVFSEAGYDVSRRFEDGVVMVEFNIDPTERSVAVMESREHRAEARSLAELLRPRSVAVIGASRTWGTIGHELLDHVTDAGFAGPIYAVNPNALELGGGPAYGSIAEIKHPVDLAVVAVPQDQLITVAQECARAGVKGLVVVTAGFKDADSLATQRELVRVARANGMRVIGPASLGALNTDPEVALNASMAAALPRAGRVGLFSQSAALGSMLHAVARRRSLGLSASVNAGNRADVSGNDLMQYFEDDEATTVVGMYLESFGNPRKFSRIARRLSRSKPVIVAKSDVMGLRVPPGHEARTTQAPLGAVDAMLRQSGVVRVGTQEELMDVAQLLAAQPLPGGPRVAILTNSGALAAVAADHAASRKLSVTVTVDELNLSSGQSVAVRALREQLALLAARPDVDAVVVALLPAVGADPRALASALDAAGTSKPMVACFAGFTEEDAPVAGLFGTLPCYPNMAAALNALRHAVTYQQWLGRDPGEVPEFEGVDRDGAHGLLTEYTQGLSGAQLRSLSDEESERLLGCYGIKVQRSAPFTTEDEAATAAAELGYPVALKAQDENLRHRLDLGGVRLNITDEDSLRRDVRAMKELLRPYGEVTLEVQAMAPAGQGCVVRAIEDPLMGPLVSFGLAGDAVTLLDDWAHATPPLTSGVLHDMVREPRTSRKLFGHQGLPALDAAALEELLARVGQLKDEQPSVAFLEFNPVLVAAQGVYVLYADIRVGNPAQRTDSARRAMTLPQR</sequence>
<dbReference type="GO" id="GO:0005524">
    <property type="term" value="F:ATP binding"/>
    <property type="evidence" value="ECO:0007669"/>
    <property type="project" value="UniProtKB-UniRule"/>
</dbReference>
<dbReference type="InterPro" id="IPR036291">
    <property type="entry name" value="NAD(P)-bd_dom_sf"/>
</dbReference>
<dbReference type="Pfam" id="PF13607">
    <property type="entry name" value="Succ_CoA_lig"/>
    <property type="match status" value="1"/>
</dbReference>
<keyword evidence="1" id="KW-0547">Nucleotide-binding</keyword>
<gene>
    <name evidence="4" type="ORF">DWQ67_02420</name>
</gene>
<dbReference type="InterPro" id="IPR003781">
    <property type="entry name" value="CoA-bd"/>
</dbReference>
<dbReference type="EMBL" id="QQXL01000001">
    <property type="protein sequence ID" value="RKW71707.1"/>
    <property type="molecule type" value="Genomic_DNA"/>
</dbReference>
<dbReference type="RefSeq" id="WP_121483970.1">
    <property type="nucleotide sequence ID" value="NZ_QQXL01000001.1"/>
</dbReference>
<dbReference type="Proteomes" id="UP000273119">
    <property type="component" value="Unassembled WGS sequence"/>
</dbReference>
<dbReference type="Pfam" id="PF13302">
    <property type="entry name" value="Acetyltransf_3"/>
    <property type="match status" value="1"/>
</dbReference>
<dbReference type="InterPro" id="IPR016181">
    <property type="entry name" value="Acyl_CoA_acyltransferase"/>
</dbReference>
<name>A0A496PMF7_9MICC</name>
<dbReference type="Pfam" id="PF13549">
    <property type="entry name" value="ATP-grasp_5"/>
    <property type="match status" value="1"/>
</dbReference>
<feature type="domain" description="ATP-grasp" evidence="2">
    <location>
        <begin position="669"/>
        <end position="706"/>
    </location>
</feature>
<evidence type="ECO:0000259" key="2">
    <source>
        <dbReference type="PROSITE" id="PS50975"/>
    </source>
</evidence>
<dbReference type="PROSITE" id="PS51186">
    <property type="entry name" value="GNAT"/>
    <property type="match status" value="1"/>
</dbReference>
<feature type="domain" description="N-acetyltransferase" evidence="3">
    <location>
        <begin position="26"/>
        <end position="177"/>
    </location>
</feature>
<dbReference type="PANTHER" id="PTHR42793:SF1">
    <property type="entry name" value="PEPTIDYL-LYSINE N-ACETYLTRANSFERASE PATZ"/>
    <property type="match status" value="1"/>
</dbReference>
<dbReference type="CDD" id="cd04301">
    <property type="entry name" value="NAT_SF"/>
    <property type="match status" value="1"/>
</dbReference>
<evidence type="ECO:0000313" key="4">
    <source>
        <dbReference type="EMBL" id="RKW71707.1"/>
    </source>
</evidence>
<dbReference type="SUPFAM" id="SSF52210">
    <property type="entry name" value="Succinyl-CoA synthetase domains"/>
    <property type="match status" value="2"/>
</dbReference>
<dbReference type="AlphaFoldDB" id="A0A496PMF7"/>
<dbReference type="GO" id="GO:0046872">
    <property type="term" value="F:metal ion binding"/>
    <property type="evidence" value="ECO:0007669"/>
    <property type="project" value="InterPro"/>
</dbReference>
<dbReference type="Pfam" id="PF13380">
    <property type="entry name" value="CoA_binding_2"/>
    <property type="match status" value="1"/>
</dbReference>
<dbReference type="SUPFAM" id="SSF56059">
    <property type="entry name" value="Glutathione synthetase ATP-binding domain-like"/>
    <property type="match status" value="1"/>
</dbReference>
<evidence type="ECO:0000313" key="5">
    <source>
        <dbReference type="Proteomes" id="UP000273119"/>
    </source>
</evidence>
<dbReference type="Gene3D" id="3.30.470.20">
    <property type="entry name" value="ATP-grasp fold, B domain"/>
    <property type="match status" value="1"/>
</dbReference>
<dbReference type="Gene3D" id="3.30.1490.20">
    <property type="entry name" value="ATP-grasp fold, A domain"/>
    <property type="match status" value="1"/>
</dbReference>
<dbReference type="Gene3D" id="3.40.50.261">
    <property type="entry name" value="Succinyl-CoA synthetase domains"/>
    <property type="match status" value="2"/>
</dbReference>
<dbReference type="Gene3D" id="3.40.630.30">
    <property type="match status" value="1"/>
</dbReference>
<dbReference type="InterPro" id="IPR000182">
    <property type="entry name" value="GNAT_dom"/>
</dbReference>